<protein>
    <submittedName>
        <fullName evidence="4">SpoIIE family protein phosphatase</fullName>
    </submittedName>
</protein>
<dbReference type="Gene3D" id="3.60.40.10">
    <property type="entry name" value="PPM-type phosphatase domain"/>
    <property type="match status" value="1"/>
</dbReference>
<dbReference type="InterPro" id="IPR036457">
    <property type="entry name" value="PPM-type-like_dom_sf"/>
</dbReference>
<evidence type="ECO:0000313" key="4">
    <source>
        <dbReference type="EMBL" id="MFC1414292.1"/>
    </source>
</evidence>
<accession>A0ABV6VL39</accession>
<organism evidence="4 5">
    <name type="scientific">Streptacidiphilus alkalitolerans</name>
    <dbReference type="NCBI Taxonomy" id="3342712"/>
    <lineage>
        <taxon>Bacteria</taxon>
        <taxon>Bacillati</taxon>
        <taxon>Actinomycetota</taxon>
        <taxon>Actinomycetes</taxon>
        <taxon>Kitasatosporales</taxon>
        <taxon>Streptomycetaceae</taxon>
        <taxon>Streptacidiphilus</taxon>
    </lineage>
</organism>
<dbReference type="RefSeq" id="WP_380517620.1">
    <property type="nucleotide sequence ID" value="NZ_JBHEZX010000023.1"/>
</dbReference>
<dbReference type="SUPFAM" id="SSF52172">
    <property type="entry name" value="CheY-like"/>
    <property type="match status" value="1"/>
</dbReference>
<evidence type="ECO:0000313" key="5">
    <source>
        <dbReference type="Proteomes" id="UP001592582"/>
    </source>
</evidence>
<evidence type="ECO:0000256" key="2">
    <source>
        <dbReference type="PROSITE-ProRule" id="PRU00169"/>
    </source>
</evidence>
<dbReference type="PROSITE" id="PS50110">
    <property type="entry name" value="RESPONSE_REGULATORY"/>
    <property type="match status" value="1"/>
</dbReference>
<feature type="domain" description="Response regulatory" evidence="3">
    <location>
        <begin position="18"/>
        <end position="138"/>
    </location>
</feature>
<proteinExistence type="predicted"/>
<feature type="modified residue" description="4-aspartylphosphate" evidence="2">
    <location>
        <position position="70"/>
    </location>
</feature>
<gene>
    <name evidence="4" type="ORF">ACEZDG_34020</name>
</gene>
<dbReference type="InterPro" id="IPR052016">
    <property type="entry name" value="Bact_Sigma-Reg"/>
</dbReference>
<comment type="caution">
    <text evidence="4">The sequence shown here is derived from an EMBL/GenBank/DDBJ whole genome shotgun (WGS) entry which is preliminary data.</text>
</comment>
<dbReference type="Pfam" id="PF00072">
    <property type="entry name" value="Response_reg"/>
    <property type="match status" value="1"/>
</dbReference>
<reference evidence="4 5" key="1">
    <citation type="submission" date="2024-09" db="EMBL/GenBank/DDBJ databases">
        <authorList>
            <person name="Lee S.D."/>
        </authorList>
    </citation>
    <scope>NUCLEOTIDE SEQUENCE [LARGE SCALE GENOMIC DNA]</scope>
    <source>
        <strain evidence="4 5">N1-1</strain>
    </source>
</reference>
<dbReference type="InterPro" id="IPR001789">
    <property type="entry name" value="Sig_transdc_resp-reg_receiver"/>
</dbReference>
<dbReference type="InterPro" id="IPR011006">
    <property type="entry name" value="CheY-like_superfamily"/>
</dbReference>
<evidence type="ECO:0000256" key="1">
    <source>
        <dbReference type="ARBA" id="ARBA00022801"/>
    </source>
</evidence>
<dbReference type="Pfam" id="PF07228">
    <property type="entry name" value="SpoIIE"/>
    <property type="match status" value="1"/>
</dbReference>
<keyword evidence="2" id="KW-0597">Phosphoprotein</keyword>
<sequence>MSQPDPVADRPVEDRPAVVLVIDDNPTNRYILANWLQRAGHTVLEAGDGLGGLALLAPGATPRPELAIVDVRLPDLSGFEVSERIKSDPRTAGVPVIHVSAIAIATSDRTQGLYRGADAYLTEPIAPSELLATVTSALRYSRARMRAEQLARRLDTLNRATLDVYRAVDPTELAAAVARGARTLLQAPALVVTQPPDTDTVQLTHWDEDGRAVVRPAPPALLDSLAVAALGAGVGVGSARYGVQEWADLLARNDVRSPAPGGAEVTVVAARTKRGRPPVCVALHTDAETSEEDRDLVSQFTQASALALEALRSYTEEHTLSVTLQRALLPRSLPEPDRIRLAMRYLPATRGNEIGGDFYEAIETPAGLLLAVGDVVGHSLQAAVVMGELRHALRLYAHEGHPPRTVLERLDALLDREWPGWTATVCIVLVDPDRTGLSVANAGHLPPLLLDPLGEGSFVHEHGPMLGMGLPQPPSAEVRITAGTRLLLVTDGLIETRDKDLTTSLEELRTAAGQETAGPDALCEHLLRVFGAEQSDDVVLFAAEVTDQQV</sequence>
<dbReference type="SMART" id="SM00448">
    <property type="entry name" value="REC"/>
    <property type="match status" value="1"/>
</dbReference>
<dbReference type="PANTHER" id="PTHR43156:SF2">
    <property type="entry name" value="STAGE II SPORULATION PROTEIN E"/>
    <property type="match status" value="1"/>
</dbReference>
<keyword evidence="5" id="KW-1185">Reference proteome</keyword>
<evidence type="ECO:0000259" key="3">
    <source>
        <dbReference type="PROSITE" id="PS50110"/>
    </source>
</evidence>
<dbReference type="SUPFAM" id="SSF81606">
    <property type="entry name" value="PP2C-like"/>
    <property type="match status" value="1"/>
</dbReference>
<keyword evidence="1" id="KW-0378">Hydrolase</keyword>
<dbReference type="EMBL" id="JBHEZX010000023">
    <property type="protein sequence ID" value="MFC1414292.1"/>
    <property type="molecule type" value="Genomic_DNA"/>
</dbReference>
<name>A0ABV6VL39_9ACTN</name>
<dbReference type="PANTHER" id="PTHR43156">
    <property type="entry name" value="STAGE II SPORULATION PROTEIN E-RELATED"/>
    <property type="match status" value="1"/>
</dbReference>
<dbReference type="InterPro" id="IPR001932">
    <property type="entry name" value="PPM-type_phosphatase-like_dom"/>
</dbReference>
<dbReference type="SMART" id="SM00331">
    <property type="entry name" value="PP2C_SIG"/>
    <property type="match status" value="1"/>
</dbReference>
<dbReference type="Gene3D" id="3.40.50.2300">
    <property type="match status" value="1"/>
</dbReference>
<dbReference type="Proteomes" id="UP001592582">
    <property type="component" value="Unassembled WGS sequence"/>
</dbReference>